<dbReference type="AlphaFoldDB" id="A0A0V0R062"/>
<comment type="caution">
    <text evidence="1">The sequence shown here is derived from an EMBL/GenBank/DDBJ whole genome shotgun (WGS) entry which is preliminary data.</text>
</comment>
<evidence type="ECO:0000313" key="2">
    <source>
        <dbReference type="Proteomes" id="UP000054937"/>
    </source>
</evidence>
<proteinExistence type="predicted"/>
<gene>
    <name evidence="1" type="ORF">PPERSA_10317</name>
</gene>
<evidence type="ECO:0000313" key="1">
    <source>
        <dbReference type="EMBL" id="KRX07929.1"/>
    </source>
</evidence>
<dbReference type="EMBL" id="LDAU01000078">
    <property type="protein sequence ID" value="KRX07929.1"/>
    <property type="molecule type" value="Genomic_DNA"/>
</dbReference>
<reference evidence="1 2" key="1">
    <citation type="journal article" date="2015" name="Sci. Rep.">
        <title>Genome of the facultative scuticociliatosis pathogen Pseudocohnilembus persalinus provides insight into its virulence through horizontal gene transfer.</title>
        <authorList>
            <person name="Xiong J."/>
            <person name="Wang G."/>
            <person name="Cheng J."/>
            <person name="Tian M."/>
            <person name="Pan X."/>
            <person name="Warren A."/>
            <person name="Jiang C."/>
            <person name="Yuan D."/>
            <person name="Miao W."/>
        </authorList>
    </citation>
    <scope>NUCLEOTIDE SEQUENCE [LARGE SCALE GENOMIC DNA]</scope>
    <source>
        <strain evidence="1">36N120E</strain>
    </source>
</reference>
<protein>
    <submittedName>
        <fullName evidence="1">Uncharacterized protein</fullName>
    </submittedName>
</protein>
<keyword evidence="2" id="KW-1185">Reference proteome</keyword>
<accession>A0A0V0R062</accession>
<name>A0A0V0R062_PSEPJ</name>
<organism evidence="1 2">
    <name type="scientific">Pseudocohnilembus persalinus</name>
    <name type="common">Ciliate</name>
    <dbReference type="NCBI Taxonomy" id="266149"/>
    <lineage>
        <taxon>Eukaryota</taxon>
        <taxon>Sar</taxon>
        <taxon>Alveolata</taxon>
        <taxon>Ciliophora</taxon>
        <taxon>Intramacronucleata</taxon>
        <taxon>Oligohymenophorea</taxon>
        <taxon>Scuticociliatia</taxon>
        <taxon>Philasterida</taxon>
        <taxon>Pseudocohnilembidae</taxon>
        <taxon>Pseudocohnilembus</taxon>
    </lineage>
</organism>
<dbReference type="Proteomes" id="UP000054937">
    <property type="component" value="Unassembled WGS sequence"/>
</dbReference>
<sequence>MEQQMKILSALMETNRSKVSILEDSIQIVLRNCHQNLQNMNQAQLFLFIDIFLTGYMENLVKNSNNLASISDLDFNSKGNGQSLYEHEALIDFQEIKDFYFQKVSDLVSILTARKNAQALQYKDIIILLQAIQYGMPEPKVFKRILFSFFENYFLDLTPLQIIGLGEILIENQKKYAGNQEFLKNNQLYKQNFDLNLKEYITEFSNLMNYKEIKVLQQFMISNKYDQQYFKQLEKRLKQIVNTLSVQELTSLILLRSNYIRNYQNNNDIQKDTFLVHDVLKSLIKELKYQSQNIKDIIAILKIVSGLNIVQNNSEFMLEFLPILSKNCSIDSFDNYMVIVNFILYAQKINPELEEIGNIVISELELKYSQPKKEQKLEEQRKIQEKIE</sequence>
<dbReference type="InParanoid" id="A0A0V0R062"/>